<gene>
    <name evidence="5" type="primary">queF</name>
    <name evidence="6" type="ordered locus">Hipma_1019</name>
</gene>
<dbReference type="Pfam" id="PF14489">
    <property type="entry name" value="QueF"/>
    <property type="match status" value="1"/>
</dbReference>
<sequence length="119" mass="14055">MRYGEEEIEKAQLEAWPNNHPENDYQVSIEFPEFTCKCPRSGYPDFATIRIKYVPDKYVIELKSLKLFLNKYRERYISHEDATNEIFNALKEALKPKHLEVIGDFTPRGNVKTVIRIAF</sequence>
<evidence type="ECO:0000256" key="4">
    <source>
        <dbReference type="ARBA" id="ARBA00023002"/>
    </source>
</evidence>
<comment type="similarity">
    <text evidence="5">Belongs to the GTP cyclohydrolase I family. QueF type 1 subfamily.</text>
</comment>
<comment type="function">
    <text evidence="5">Catalyzes the NADPH-dependent reduction of 7-cyano-7-deazaguanine (preQ0) to 7-aminomethyl-7-deazaguanine (preQ1).</text>
</comment>
<evidence type="ECO:0000313" key="7">
    <source>
        <dbReference type="Proteomes" id="UP000008139"/>
    </source>
</evidence>
<keyword evidence="4 5" id="KW-0560">Oxidoreductase</keyword>
<protein>
    <recommendedName>
        <fullName evidence="5">NADPH-dependent 7-cyano-7-deazaguanine reductase</fullName>
        <ecNumber evidence="5">1.7.1.13</ecNumber>
    </recommendedName>
    <alternativeName>
        <fullName evidence="5">7-cyano-7-carbaguanine reductase</fullName>
    </alternativeName>
    <alternativeName>
        <fullName evidence="5">NADPH-dependent nitrile oxidoreductase</fullName>
    </alternativeName>
    <alternativeName>
        <fullName evidence="5">PreQ(0) reductase</fullName>
    </alternativeName>
</protein>
<keyword evidence="7" id="KW-1185">Reference proteome</keyword>
<dbReference type="STRING" id="760142.Hipma_1019"/>
<name>F2LW51_HIPMA</name>
<organism evidence="6 7">
    <name type="scientific">Hippea maritima (strain ATCC 700847 / DSM 10411 / MH2)</name>
    <dbReference type="NCBI Taxonomy" id="760142"/>
    <lineage>
        <taxon>Bacteria</taxon>
        <taxon>Pseudomonadati</taxon>
        <taxon>Campylobacterota</taxon>
        <taxon>Desulfurellia</taxon>
        <taxon>Desulfurellales</taxon>
        <taxon>Hippeaceae</taxon>
        <taxon>Hippea</taxon>
    </lineage>
</organism>
<evidence type="ECO:0000313" key="6">
    <source>
        <dbReference type="EMBL" id="AEA33985.1"/>
    </source>
</evidence>
<reference evidence="6 7" key="1">
    <citation type="journal article" date="2011" name="Stand. Genomic Sci.">
        <title>Complete genome sequence of the thermophilic sulfur-reducer Hippea maritima type strain (MH(2)).</title>
        <authorList>
            <person name="Huntemann M."/>
            <person name="Lu M."/>
            <person name="Nolan M."/>
            <person name="Lapidus A."/>
            <person name="Lucas S."/>
            <person name="Hammon N."/>
            <person name="Deshpande S."/>
            <person name="Cheng J.F."/>
            <person name="Tapia R."/>
            <person name="Han C."/>
            <person name="Goodwin L."/>
            <person name="Pitluck S."/>
            <person name="Liolios K."/>
            <person name="Pagani I."/>
            <person name="Ivanova N."/>
            <person name="Ovchinikova G."/>
            <person name="Pati A."/>
            <person name="Chen A."/>
            <person name="Palaniappan K."/>
            <person name="Land M."/>
            <person name="Hauser L."/>
            <person name="Jeffries C.D."/>
            <person name="Detter J.C."/>
            <person name="Brambilla E.M."/>
            <person name="Rohde M."/>
            <person name="Spring S."/>
            <person name="Goker M."/>
            <person name="Woyke T."/>
            <person name="Bristow J."/>
            <person name="Eisen J.A."/>
            <person name="Markowitz V."/>
            <person name="Hugenholtz P."/>
            <person name="Kyrpides N.C."/>
            <person name="Klenk H.P."/>
            <person name="Mavromatis K."/>
        </authorList>
    </citation>
    <scope>NUCLEOTIDE SEQUENCE [LARGE SCALE GENOMIC DNA]</scope>
    <source>
        <strain evidence="7">ATCC 700847 / DSM 10411 / MH2</strain>
    </source>
</reference>
<dbReference type="AlphaFoldDB" id="F2LW51"/>
<dbReference type="RefSeq" id="WP_013682024.1">
    <property type="nucleotide sequence ID" value="NC_015318.1"/>
</dbReference>
<dbReference type="OrthoDB" id="9789995at2"/>
<feature type="binding site" evidence="5">
    <location>
        <begin position="60"/>
        <end position="62"/>
    </location>
    <ligand>
        <name>substrate</name>
    </ligand>
</feature>
<comment type="subcellular location">
    <subcellularLocation>
        <location evidence="5">Cytoplasm</location>
    </subcellularLocation>
</comment>
<dbReference type="InterPro" id="IPR043133">
    <property type="entry name" value="GTP-CH-I_C/QueF"/>
</dbReference>
<dbReference type="KEGG" id="hmr:Hipma_1019"/>
<feature type="binding site" evidence="5">
    <location>
        <begin position="79"/>
        <end position="80"/>
    </location>
    <ligand>
        <name>substrate</name>
    </ligand>
</feature>
<evidence type="ECO:0000256" key="3">
    <source>
        <dbReference type="ARBA" id="ARBA00022857"/>
    </source>
</evidence>
<dbReference type="eggNOG" id="COG0780">
    <property type="taxonomic scope" value="Bacteria"/>
</dbReference>
<dbReference type="NCBIfam" id="TIGR03139">
    <property type="entry name" value="QueF-II"/>
    <property type="match status" value="1"/>
</dbReference>
<feature type="active site" description="Proton donor" evidence="5">
    <location>
        <position position="45"/>
    </location>
</feature>
<dbReference type="InterPro" id="IPR016856">
    <property type="entry name" value="QueF_type1"/>
</dbReference>
<feature type="active site" description="Thioimide intermediate" evidence="5">
    <location>
        <position position="38"/>
    </location>
</feature>
<accession>F2LW51</accession>
<dbReference type="UniPathway" id="UPA00392"/>
<dbReference type="InParanoid" id="F2LW51"/>
<dbReference type="GO" id="GO:0033739">
    <property type="term" value="F:preQ1 synthase activity"/>
    <property type="evidence" value="ECO:0007669"/>
    <property type="project" value="UniProtKB-UniRule"/>
</dbReference>
<dbReference type="InterPro" id="IPR029500">
    <property type="entry name" value="QueF"/>
</dbReference>
<dbReference type="Proteomes" id="UP000008139">
    <property type="component" value="Chromosome"/>
</dbReference>
<dbReference type="PANTHER" id="PTHR34354:SF1">
    <property type="entry name" value="NADPH-DEPENDENT 7-CYANO-7-DEAZAGUANINE REDUCTASE"/>
    <property type="match status" value="1"/>
</dbReference>
<dbReference type="Gene3D" id="3.30.1130.10">
    <property type="match status" value="1"/>
</dbReference>
<evidence type="ECO:0000256" key="5">
    <source>
        <dbReference type="HAMAP-Rule" id="MF_00818"/>
    </source>
</evidence>
<dbReference type="EMBL" id="CP002606">
    <property type="protein sequence ID" value="AEA33985.1"/>
    <property type="molecule type" value="Genomic_DNA"/>
</dbReference>
<comment type="catalytic activity">
    <reaction evidence="5">
        <text>7-aminomethyl-7-carbaguanine + 2 NADP(+) = 7-cyano-7-carbaguanine + 2 NADPH + 3 H(+)</text>
        <dbReference type="Rhea" id="RHEA:13409"/>
        <dbReference type="ChEBI" id="CHEBI:15378"/>
        <dbReference type="ChEBI" id="CHEBI:45075"/>
        <dbReference type="ChEBI" id="CHEBI:57783"/>
        <dbReference type="ChEBI" id="CHEBI:58349"/>
        <dbReference type="ChEBI" id="CHEBI:58703"/>
        <dbReference type="EC" id="1.7.1.13"/>
    </reaction>
</comment>
<keyword evidence="2 5" id="KW-0671">Queuosine biosynthesis</keyword>
<dbReference type="HAMAP" id="MF_00818">
    <property type="entry name" value="QueF_type1"/>
    <property type="match status" value="1"/>
</dbReference>
<dbReference type="GO" id="GO:0008616">
    <property type="term" value="P:tRNA queuosine(34) biosynthetic process"/>
    <property type="evidence" value="ECO:0007669"/>
    <property type="project" value="UniProtKB-UniRule"/>
</dbReference>
<dbReference type="InterPro" id="IPR050084">
    <property type="entry name" value="NADPH_dep_7-cyano-7-deazaG_red"/>
</dbReference>
<dbReference type="GO" id="GO:0005737">
    <property type="term" value="C:cytoplasm"/>
    <property type="evidence" value="ECO:0007669"/>
    <property type="project" value="UniProtKB-SubCell"/>
</dbReference>
<comment type="pathway">
    <text evidence="5">tRNA modification; tRNA-queuosine biosynthesis.</text>
</comment>
<dbReference type="HOGENOM" id="CLU_102489_1_1_7"/>
<evidence type="ECO:0000256" key="2">
    <source>
        <dbReference type="ARBA" id="ARBA00022785"/>
    </source>
</evidence>
<keyword evidence="1 5" id="KW-0963">Cytoplasm</keyword>
<keyword evidence="3 5" id="KW-0521">NADP</keyword>
<dbReference type="SUPFAM" id="SSF55620">
    <property type="entry name" value="Tetrahydrobiopterin biosynthesis enzymes-like"/>
    <property type="match status" value="1"/>
</dbReference>
<dbReference type="PIRSF" id="PIRSF027377">
    <property type="entry name" value="Nitrile_oxidored_QueF"/>
    <property type="match status" value="1"/>
</dbReference>
<reference evidence="7" key="2">
    <citation type="submission" date="2011-03" db="EMBL/GenBank/DDBJ databases">
        <title>The complete genome of Hippea maritima DSM 10411.</title>
        <authorList>
            <consortium name="US DOE Joint Genome Institute (JGI-PGF)"/>
            <person name="Lucas S."/>
            <person name="Copeland A."/>
            <person name="Lapidus A."/>
            <person name="Bruce D."/>
            <person name="Goodwin L."/>
            <person name="Pitluck S."/>
            <person name="Peters L."/>
            <person name="Kyrpides N."/>
            <person name="Mavromatis K."/>
            <person name="Pagani I."/>
            <person name="Ivanova N."/>
            <person name="Mikhailova N."/>
            <person name="Lu M."/>
            <person name="Detter J.C."/>
            <person name="Tapia R."/>
            <person name="Han C."/>
            <person name="Land M."/>
            <person name="Hauser L."/>
            <person name="Markowitz V."/>
            <person name="Cheng J.-F."/>
            <person name="Hugenholtz P."/>
            <person name="Woyke T."/>
            <person name="Wu D."/>
            <person name="Spring S."/>
            <person name="Schroeder M."/>
            <person name="Brambilla E."/>
            <person name="Klenk H.-P."/>
            <person name="Eisen J.A."/>
        </authorList>
    </citation>
    <scope>NUCLEOTIDE SEQUENCE [LARGE SCALE GENOMIC DNA]</scope>
    <source>
        <strain evidence="7">ATCC 700847 / DSM 10411 / MH2</strain>
    </source>
</reference>
<proteinExistence type="inferred from homology"/>
<dbReference type="EC" id="1.7.1.13" evidence="5"/>
<dbReference type="PANTHER" id="PTHR34354">
    <property type="entry name" value="NADPH-DEPENDENT 7-CYANO-7-DEAZAGUANINE REDUCTASE"/>
    <property type="match status" value="1"/>
</dbReference>
<evidence type="ECO:0000256" key="1">
    <source>
        <dbReference type="ARBA" id="ARBA00022490"/>
    </source>
</evidence>